<evidence type="ECO:0000259" key="6">
    <source>
        <dbReference type="PROSITE" id="PS50262"/>
    </source>
</evidence>
<sequence>MNMDNNNNTIASWHTIKPLLSLAAIDILSYIIYFTITAPVSLLGIFTNIANVIVYCKMGFSESSNAHFLALAVFDFFFSLIQLMMRTLYNPVFKGLHNRALLMYLSHCLSHGLYVMVGGSAMMTALIATERCVCVVFPLKVKSSYRKIFLLGIFTNIANVIVYCKMGFSESSNAHFLALAVFDFFFSLIQLMMRTLYNPVFKGLHNRALLMYLSHCLSHGLYVMVGGSAMMTALIATERCVCVVFPLKVKTLLTRRRSLYLMLTVVAYHVAFLVLIYSDPGPPYDAHPQRLAFYYFSLYVIPSTTCFFIVVFTTIFLILKLRQNQEWRRKTSTQTDKSSVKEDKLVRTIIAISTLFIICSFPDVAIFIGQIVYPRFDYNDPQFSNLLLFLFGIGLNSQGVSASVNIFFYYKMSSKFKRVFNACFALKCFGKSVVLEEKTSKK</sequence>
<dbReference type="GO" id="GO:0004930">
    <property type="term" value="F:G protein-coupled receptor activity"/>
    <property type="evidence" value="ECO:0007669"/>
    <property type="project" value="InterPro"/>
</dbReference>
<keyword evidence="2 5" id="KW-0812">Transmembrane</keyword>
<dbReference type="SUPFAM" id="SSF81321">
    <property type="entry name" value="Family A G protein-coupled receptor-like"/>
    <property type="match status" value="2"/>
</dbReference>
<keyword evidence="4 5" id="KW-0472">Membrane</keyword>
<comment type="caution">
    <text evidence="7">The sequence shown here is derived from an EMBL/GenBank/DDBJ whole genome shotgun (WGS) entry which is preliminary data.</text>
</comment>
<dbReference type="STRING" id="188477.A0A3S0ZBG9"/>
<dbReference type="PROSITE" id="PS50262">
    <property type="entry name" value="G_PROTEIN_RECEP_F1_2"/>
    <property type="match status" value="1"/>
</dbReference>
<feature type="transmembrane region" description="Helical" evidence="5">
    <location>
        <begin position="68"/>
        <end position="89"/>
    </location>
</feature>
<dbReference type="OrthoDB" id="10630674at2759"/>
<feature type="transmembrane region" description="Helical" evidence="5">
    <location>
        <begin position="259"/>
        <end position="278"/>
    </location>
</feature>
<evidence type="ECO:0000256" key="4">
    <source>
        <dbReference type="ARBA" id="ARBA00023136"/>
    </source>
</evidence>
<reference evidence="7 8" key="1">
    <citation type="submission" date="2019-01" db="EMBL/GenBank/DDBJ databases">
        <title>A draft genome assembly of the solar-powered sea slug Elysia chlorotica.</title>
        <authorList>
            <person name="Cai H."/>
            <person name="Li Q."/>
            <person name="Fang X."/>
            <person name="Li J."/>
            <person name="Curtis N.E."/>
            <person name="Altenburger A."/>
            <person name="Shibata T."/>
            <person name="Feng M."/>
            <person name="Maeda T."/>
            <person name="Schwartz J.A."/>
            <person name="Shigenobu S."/>
            <person name="Lundholm N."/>
            <person name="Nishiyama T."/>
            <person name="Yang H."/>
            <person name="Hasebe M."/>
            <person name="Li S."/>
            <person name="Pierce S.K."/>
            <person name="Wang J."/>
        </authorList>
    </citation>
    <scope>NUCLEOTIDE SEQUENCE [LARGE SCALE GENOMIC DNA]</scope>
    <source>
        <strain evidence="7">EC2010</strain>
        <tissue evidence="7">Whole organism of an adult</tissue>
    </source>
</reference>
<dbReference type="EMBL" id="RQTK01000890">
    <property type="protein sequence ID" value="RUS73887.1"/>
    <property type="molecule type" value="Genomic_DNA"/>
</dbReference>
<protein>
    <recommendedName>
        <fullName evidence="6">G-protein coupled receptors family 1 profile domain-containing protein</fullName>
    </recommendedName>
</protein>
<name>A0A3S0ZBG9_ELYCH</name>
<feature type="transmembrane region" description="Helical" evidence="5">
    <location>
        <begin position="30"/>
        <end position="56"/>
    </location>
</feature>
<feature type="domain" description="G-protein coupled receptors family 1 profile" evidence="6">
    <location>
        <begin position="155"/>
        <end position="409"/>
    </location>
</feature>
<organism evidence="7 8">
    <name type="scientific">Elysia chlorotica</name>
    <name type="common">Eastern emerald elysia</name>
    <name type="synonym">Sea slug</name>
    <dbReference type="NCBI Taxonomy" id="188477"/>
    <lineage>
        <taxon>Eukaryota</taxon>
        <taxon>Metazoa</taxon>
        <taxon>Spiralia</taxon>
        <taxon>Lophotrochozoa</taxon>
        <taxon>Mollusca</taxon>
        <taxon>Gastropoda</taxon>
        <taxon>Heterobranchia</taxon>
        <taxon>Euthyneura</taxon>
        <taxon>Panpulmonata</taxon>
        <taxon>Sacoglossa</taxon>
        <taxon>Placobranchoidea</taxon>
        <taxon>Plakobranchidae</taxon>
        <taxon>Elysia</taxon>
    </lineage>
</organism>
<feature type="transmembrane region" description="Helical" evidence="5">
    <location>
        <begin position="101"/>
        <end position="127"/>
    </location>
</feature>
<dbReference type="InterPro" id="IPR017452">
    <property type="entry name" value="GPCR_Rhodpsn_7TM"/>
</dbReference>
<feature type="transmembrane region" description="Helical" evidence="5">
    <location>
        <begin position="204"/>
        <end position="223"/>
    </location>
</feature>
<dbReference type="GO" id="GO:0016020">
    <property type="term" value="C:membrane"/>
    <property type="evidence" value="ECO:0007669"/>
    <property type="project" value="UniProtKB-SubCell"/>
</dbReference>
<keyword evidence="3 5" id="KW-1133">Transmembrane helix</keyword>
<gene>
    <name evidence="7" type="ORF">EGW08_018357</name>
</gene>
<evidence type="ECO:0000313" key="7">
    <source>
        <dbReference type="EMBL" id="RUS73887.1"/>
    </source>
</evidence>
<feature type="transmembrane region" description="Helical" evidence="5">
    <location>
        <begin position="349"/>
        <end position="373"/>
    </location>
</feature>
<dbReference type="PANTHER" id="PTHR46641">
    <property type="entry name" value="FMRFAMIDE RECEPTOR-RELATED"/>
    <property type="match status" value="1"/>
</dbReference>
<evidence type="ECO:0000256" key="5">
    <source>
        <dbReference type="SAM" id="Phobius"/>
    </source>
</evidence>
<accession>A0A3S0ZBG9</accession>
<proteinExistence type="predicted"/>
<feature type="transmembrane region" description="Helical" evidence="5">
    <location>
        <begin position="385"/>
        <end position="410"/>
    </location>
</feature>
<feature type="transmembrane region" description="Helical" evidence="5">
    <location>
        <begin position="148"/>
        <end position="168"/>
    </location>
</feature>
<evidence type="ECO:0000256" key="3">
    <source>
        <dbReference type="ARBA" id="ARBA00022989"/>
    </source>
</evidence>
<feature type="transmembrane region" description="Helical" evidence="5">
    <location>
        <begin position="298"/>
        <end position="319"/>
    </location>
</feature>
<dbReference type="InterPro" id="IPR000276">
    <property type="entry name" value="GPCR_Rhodpsn"/>
</dbReference>
<evidence type="ECO:0000313" key="8">
    <source>
        <dbReference type="Proteomes" id="UP000271974"/>
    </source>
</evidence>
<dbReference type="Pfam" id="PF00001">
    <property type="entry name" value="7tm_1"/>
    <property type="match status" value="1"/>
</dbReference>
<dbReference type="Gene3D" id="1.20.1070.10">
    <property type="entry name" value="Rhodopsin 7-helix transmembrane proteins"/>
    <property type="match status" value="2"/>
</dbReference>
<feature type="transmembrane region" description="Helical" evidence="5">
    <location>
        <begin position="174"/>
        <end position="192"/>
    </location>
</feature>
<dbReference type="Proteomes" id="UP000271974">
    <property type="component" value="Unassembled WGS sequence"/>
</dbReference>
<evidence type="ECO:0000256" key="2">
    <source>
        <dbReference type="ARBA" id="ARBA00022692"/>
    </source>
</evidence>
<dbReference type="AlphaFoldDB" id="A0A3S0ZBG9"/>
<dbReference type="InterPro" id="IPR052954">
    <property type="entry name" value="GPCR-Ligand_Int"/>
</dbReference>
<dbReference type="PANTHER" id="PTHR46641:SF2">
    <property type="entry name" value="FMRFAMIDE RECEPTOR"/>
    <property type="match status" value="1"/>
</dbReference>
<keyword evidence="8" id="KW-1185">Reference proteome</keyword>
<evidence type="ECO:0000256" key="1">
    <source>
        <dbReference type="ARBA" id="ARBA00004370"/>
    </source>
</evidence>
<comment type="subcellular location">
    <subcellularLocation>
        <location evidence="1">Membrane</location>
    </subcellularLocation>
</comment>